<evidence type="ECO:0000313" key="2">
    <source>
        <dbReference type="EMBL" id="GBG74891.1"/>
    </source>
</evidence>
<feature type="compositionally biased region" description="Basic and acidic residues" evidence="1">
    <location>
        <begin position="865"/>
        <end position="874"/>
    </location>
</feature>
<organism evidence="2 3">
    <name type="scientific">Chara braunii</name>
    <name type="common">Braun's stonewort</name>
    <dbReference type="NCBI Taxonomy" id="69332"/>
    <lineage>
        <taxon>Eukaryota</taxon>
        <taxon>Viridiplantae</taxon>
        <taxon>Streptophyta</taxon>
        <taxon>Charophyceae</taxon>
        <taxon>Charales</taxon>
        <taxon>Characeae</taxon>
        <taxon>Chara</taxon>
    </lineage>
</organism>
<feature type="region of interest" description="Disordered" evidence="1">
    <location>
        <begin position="339"/>
        <end position="417"/>
    </location>
</feature>
<dbReference type="EMBL" id="BFEA01000213">
    <property type="protein sequence ID" value="GBG74891.1"/>
    <property type="molecule type" value="Genomic_DNA"/>
</dbReference>
<dbReference type="PANTHER" id="PTHR36812:SF9">
    <property type="entry name" value="MYB-LIKE PROTEIN X ISOFORM X1"/>
    <property type="match status" value="1"/>
</dbReference>
<feature type="compositionally biased region" description="Basic residues" evidence="1">
    <location>
        <begin position="157"/>
        <end position="178"/>
    </location>
</feature>
<feature type="compositionally biased region" description="Acidic residues" evidence="1">
    <location>
        <begin position="490"/>
        <end position="520"/>
    </location>
</feature>
<feature type="region of interest" description="Disordered" evidence="1">
    <location>
        <begin position="1154"/>
        <end position="1205"/>
    </location>
</feature>
<dbReference type="STRING" id="69332.A0A388KXX4"/>
<feature type="region of interest" description="Disordered" evidence="1">
    <location>
        <begin position="675"/>
        <end position="893"/>
    </location>
</feature>
<feature type="compositionally biased region" description="Basic and acidic residues" evidence="1">
    <location>
        <begin position="349"/>
        <end position="369"/>
    </location>
</feature>
<feature type="compositionally biased region" description="Basic and acidic residues" evidence="1">
    <location>
        <begin position="765"/>
        <end position="795"/>
    </location>
</feature>
<feature type="compositionally biased region" description="Basic residues" evidence="1">
    <location>
        <begin position="1021"/>
        <end position="1030"/>
    </location>
</feature>
<reference evidence="2 3" key="1">
    <citation type="journal article" date="2018" name="Cell">
        <title>The Chara Genome: Secondary Complexity and Implications for Plant Terrestrialization.</title>
        <authorList>
            <person name="Nishiyama T."/>
            <person name="Sakayama H."/>
            <person name="Vries J.D."/>
            <person name="Buschmann H."/>
            <person name="Saint-Marcoux D."/>
            <person name="Ullrich K.K."/>
            <person name="Haas F.B."/>
            <person name="Vanderstraeten L."/>
            <person name="Becker D."/>
            <person name="Lang D."/>
            <person name="Vosolsobe S."/>
            <person name="Rombauts S."/>
            <person name="Wilhelmsson P.K.I."/>
            <person name="Janitza P."/>
            <person name="Kern R."/>
            <person name="Heyl A."/>
            <person name="Rumpler F."/>
            <person name="Villalobos L.I.A.C."/>
            <person name="Clay J.M."/>
            <person name="Skokan R."/>
            <person name="Toyoda A."/>
            <person name="Suzuki Y."/>
            <person name="Kagoshima H."/>
            <person name="Schijlen E."/>
            <person name="Tajeshwar N."/>
            <person name="Catarino B."/>
            <person name="Hetherington A.J."/>
            <person name="Saltykova A."/>
            <person name="Bonnot C."/>
            <person name="Breuninger H."/>
            <person name="Symeonidi A."/>
            <person name="Radhakrishnan G.V."/>
            <person name="Van Nieuwerburgh F."/>
            <person name="Deforce D."/>
            <person name="Chang C."/>
            <person name="Karol K.G."/>
            <person name="Hedrich R."/>
            <person name="Ulvskov P."/>
            <person name="Glockner G."/>
            <person name="Delwiche C.F."/>
            <person name="Petrasek J."/>
            <person name="Van de Peer Y."/>
            <person name="Friml J."/>
            <person name="Beilby M."/>
            <person name="Dolan L."/>
            <person name="Kohara Y."/>
            <person name="Sugano S."/>
            <person name="Fujiyama A."/>
            <person name="Delaux P.-M."/>
            <person name="Quint M."/>
            <person name="TheiBen G."/>
            <person name="Hagemann M."/>
            <person name="Harholt J."/>
            <person name="Dunand C."/>
            <person name="Zachgo S."/>
            <person name="Langdale J."/>
            <person name="Maumus F."/>
            <person name="Straeten D.V.D."/>
            <person name="Gould S.B."/>
            <person name="Rensing S.A."/>
        </authorList>
    </citation>
    <scope>NUCLEOTIDE SEQUENCE [LARGE SCALE GENOMIC DNA]</scope>
    <source>
        <strain evidence="2 3">S276</strain>
    </source>
</reference>
<feature type="compositionally biased region" description="Basic and acidic residues" evidence="1">
    <location>
        <begin position="1051"/>
        <end position="1063"/>
    </location>
</feature>
<comment type="caution">
    <text evidence="2">The sequence shown here is derived from an EMBL/GenBank/DDBJ whole genome shotgun (WGS) entry which is preliminary data.</text>
</comment>
<feature type="compositionally biased region" description="Basic and acidic residues" evidence="1">
    <location>
        <begin position="179"/>
        <end position="191"/>
    </location>
</feature>
<dbReference type="Proteomes" id="UP000265515">
    <property type="component" value="Unassembled WGS sequence"/>
</dbReference>
<feature type="region of interest" description="Disordered" evidence="1">
    <location>
        <begin position="585"/>
        <end position="609"/>
    </location>
</feature>
<dbReference type="PANTHER" id="PTHR36812">
    <property type="entry name" value="NEUROFILAMENT TRIPLET M PROTEIN-LIKE PROTEIN"/>
    <property type="match status" value="1"/>
</dbReference>
<dbReference type="Gramene" id="GBG74891">
    <property type="protein sequence ID" value="GBG74891"/>
    <property type="gene ID" value="CBR_g19404"/>
</dbReference>
<feature type="compositionally biased region" description="Polar residues" evidence="1">
    <location>
        <begin position="1064"/>
        <end position="1073"/>
    </location>
</feature>
<feature type="region of interest" description="Disordered" evidence="1">
    <location>
        <begin position="466"/>
        <end position="529"/>
    </location>
</feature>
<sequence>MGKTKTGPKVNGRRMKAGTQFVKKGMGYADWVAGAVDWEDVGWGGVEKVGMSANQGEDVGTDEVEVKKCEGCRVRNRVCVGRYGQGWEEEIGRQEEGLSAEGRSRLVRKGEQDNDEGPESREGYGKCEYAGDGESNEERKSDRQRKRGKDTPDCRGHTKYWSRSSKKILTGKRKAWRTRGREATDRTRRQENGNSGFGMISAPHGLERGDAGTPRAQSRAKKRRDPASHKPDCRCVICEQRRRKGAAFMPSALPLDGHSTDAAILKACRAFQLECGRGTEDGEEKGAKIPVSESFPSFDQDFRVMREGAWEGWPGVDMGGQGEDYGAAGMDREAEDLIEGSGLAGNGPDCRDRAGGYPMEARRGERYTPHGEGGGDGSLAAAVADVIRGANDEDDDDSPDGGDVGGGDRQVAAEGRRRVAGEGAVVGVAGLGDELDRTGEEGINANYEGDGRVELAQARVDVQHQDARIDEAGKRKQPENWAEVGKRDEEELSEEEVEEEEVEEEEVEEEEVEEMEEEEESYVHGGQGQGLTSRAVMKVGADVGGVEGDVGSGGLSFGVVPYKVRADCGFSVVGRARQAVARTLGARQKGKRGSGRSAKVPSIGKRGGGVQNHKPECPCIVCKQARVKMKRMKEEGMKGGATPLPSPSPAAMFQARMPKKKLKLAAPHCGSIRERRGAGEKRDGVGRGRGREGVMERVDGGGVDCEKNEGVGERKRGREGEFGDTEGQRTRRRLENMNGIRRGGIGVGGGGGGARELAGEEWDEDGHGRRSNETEESEGADRGDSHGGDAVQRVDDDGEEEDDEEDDEEDGEEDDEEEDEDDEDDEDEDDEDDVEEEGAGVHGGEEGEEGGNNQYDDQEEEIGDEHDKGNGEMRGKKKLKSFGDCEVPGGRVSNREREAGAAFTNPSSSGPRKRVVRVSSAVLAIPREYELYREDRGQHPDGRRYRHFIVRTREGKEQLAATAVAASPSSTFIYTTSPNFGSFTFKSSREAAVWLGARIRGRPVDGVRKRLFRGPGGEKLSKKRPLKKRLATADGSGNTGRQQFGEGNVRSLDRRVNHSEDASRSNPEGNQRQVIGTEVGEQTDMSQTLAHIVTYLTFLEEKIDRQQNQLDEIIVGLRTIANIVKGKNQIQGEEEQEEKKEKKVVKKLMGDAIKSAGPVIKTNGNGSNGNGSSQPSTPHSSHSSKSTPKETPEKTSAEPEKPKKKEKVKMKLPFTFCNKKEESLLLWIAEIQTYVSTAPVEPESQVTFTTSCMGGEAKEWVLVEANVAGFEDIGEWAKTLTPGLNLQDSQVLYNYSRALPEPIRGHLVTEAKSGKYNYRQFRDLALQREQMTFQVKNSYAAVVKSGVGGGRQYNGKRVLCRQKRQDHTLVVFDDDTVEKWPNEENDNNSDSGKGEVTAVVANKGGPPRTGGKKQRAFPWHPGIADGKPWVEMGMTRKTWQERMDNAQCLKCDTAGHVIAYCPQIRNPKANSQ</sequence>
<evidence type="ECO:0000256" key="1">
    <source>
        <dbReference type="SAM" id="MobiDB-lite"/>
    </source>
</evidence>
<feature type="compositionally biased region" description="Basic and acidic residues" evidence="1">
    <location>
        <begin position="466"/>
        <end position="489"/>
    </location>
</feature>
<feature type="compositionally biased region" description="Basic and acidic residues" evidence="1">
    <location>
        <begin position="95"/>
        <end position="125"/>
    </location>
</feature>
<protein>
    <submittedName>
        <fullName evidence="2">Uncharacterized protein</fullName>
    </submittedName>
</protein>
<feature type="compositionally biased region" description="Gly residues" evidence="1">
    <location>
        <begin position="741"/>
        <end position="754"/>
    </location>
</feature>
<feature type="region of interest" description="Disordered" evidence="1">
    <location>
        <begin position="1379"/>
        <end position="1424"/>
    </location>
</feature>
<feature type="region of interest" description="Disordered" evidence="1">
    <location>
        <begin position="1008"/>
        <end position="1073"/>
    </location>
</feature>
<feature type="compositionally biased region" description="Basic and acidic residues" evidence="1">
    <location>
        <begin position="1187"/>
        <end position="1203"/>
    </location>
</feature>
<feature type="compositionally biased region" description="Acidic residues" evidence="1">
    <location>
        <begin position="796"/>
        <end position="838"/>
    </location>
</feature>
<feature type="compositionally biased region" description="Low complexity" evidence="1">
    <location>
        <begin position="1170"/>
        <end position="1186"/>
    </location>
</feature>
<accession>A0A388KXX4</accession>
<gene>
    <name evidence="2" type="ORF">CBR_g19404</name>
</gene>
<feature type="compositionally biased region" description="Basic and acidic residues" evidence="1">
    <location>
        <begin position="675"/>
        <end position="735"/>
    </location>
</feature>
<evidence type="ECO:0000313" key="3">
    <source>
        <dbReference type="Proteomes" id="UP000265515"/>
    </source>
</evidence>
<name>A0A388KXX4_CHABU</name>
<keyword evidence="3" id="KW-1185">Reference proteome</keyword>
<feature type="region of interest" description="Disordered" evidence="1">
    <location>
        <begin position="95"/>
        <end position="231"/>
    </location>
</feature>
<proteinExistence type="predicted"/>